<dbReference type="SUPFAM" id="SSF53383">
    <property type="entry name" value="PLP-dependent transferases"/>
    <property type="match status" value="1"/>
</dbReference>
<evidence type="ECO:0000256" key="1">
    <source>
        <dbReference type="ARBA" id="ARBA00001933"/>
    </source>
</evidence>
<dbReference type="GO" id="GO:0016740">
    <property type="term" value="F:transferase activity"/>
    <property type="evidence" value="ECO:0007669"/>
    <property type="project" value="UniProtKB-KW"/>
</dbReference>
<reference evidence="7 9" key="2">
    <citation type="submission" date="2019-03" db="EMBL/GenBank/DDBJ databases">
        <title>Genomic Encyclopedia of Type Strains, Phase IV (KMG-IV): sequencing the most valuable type-strain genomes for metagenomic binning, comparative biology and taxonomic classification.</title>
        <authorList>
            <person name="Goeker M."/>
        </authorList>
    </citation>
    <scope>NUCLEOTIDE SEQUENCE [LARGE SCALE GENOMIC DNA]</scope>
    <source>
        <strain evidence="7 9">DSM 3764</strain>
    </source>
</reference>
<comment type="cofactor">
    <cofactor evidence="1 4">
        <name>pyridoxal 5'-phosphate</name>
        <dbReference type="ChEBI" id="CHEBI:597326"/>
    </cofactor>
</comment>
<evidence type="ECO:0000256" key="3">
    <source>
        <dbReference type="PIRSR" id="PIRSR001434-2"/>
    </source>
</evidence>
<keyword evidence="9" id="KW-1185">Reference proteome</keyword>
<evidence type="ECO:0000313" key="6">
    <source>
        <dbReference type="EMBL" id="STQ91181.1"/>
    </source>
</evidence>
<dbReference type="InterPro" id="IPR000277">
    <property type="entry name" value="Cys/Met-Metab_PyrdxlP-dep_enz"/>
</dbReference>
<proteinExistence type="inferred from homology"/>
<evidence type="ECO:0000313" key="8">
    <source>
        <dbReference type="Proteomes" id="UP000255108"/>
    </source>
</evidence>
<dbReference type="GO" id="GO:0009086">
    <property type="term" value="P:methionine biosynthetic process"/>
    <property type="evidence" value="ECO:0007669"/>
    <property type="project" value="UniProtKB-ARBA"/>
</dbReference>
<evidence type="ECO:0000256" key="4">
    <source>
        <dbReference type="RuleBase" id="RU362118"/>
    </source>
</evidence>
<comment type="similarity">
    <text evidence="4">Belongs to the trans-sulfuration enzymes family.</text>
</comment>
<dbReference type="Proteomes" id="UP000295794">
    <property type="component" value="Unassembled WGS sequence"/>
</dbReference>
<feature type="modified residue" description="N6-(pyridoxal phosphate)lysine" evidence="3">
    <location>
        <position position="206"/>
    </location>
</feature>
<evidence type="ECO:0000256" key="5">
    <source>
        <dbReference type="SAM" id="MobiDB-lite"/>
    </source>
</evidence>
<dbReference type="Gene3D" id="3.90.1150.10">
    <property type="entry name" value="Aspartate Aminotransferase, domain 1"/>
    <property type="match status" value="1"/>
</dbReference>
<dbReference type="PANTHER" id="PTHR11808:SF80">
    <property type="entry name" value="CYSTATHIONINE GAMMA-LYASE"/>
    <property type="match status" value="1"/>
</dbReference>
<dbReference type="GO" id="GO:0030170">
    <property type="term" value="F:pyridoxal phosphate binding"/>
    <property type="evidence" value="ECO:0007669"/>
    <property type="project" value="InterPro"/>
</dbReference>
<accession>A0A377QBD8</accession>
<dbReference type="AlphaFoldDB" id="A0A377QBD8"/>
<dbReference type="FunFam" id="3.40.640.10:FF:000046">
    <property type="entry name" value="Cystathionine gamma-lyase"/>
    <property type="match status" value="1"/>
</dbReference>
<sequence length="412" mass="44791">MFDIQSDSQVLRQGQFADYSDSFCEPIAMTSAYRFQSAEQAAARFSGAEPGHVYSRFTNPSVHVFEERVALLEVAEGAVAFASGMAALTAVMMAFAESGSNIVCSRDVFGTTLVALRSYFARFGVEVRVVGLMDYAAWEQAIDQQTRLVFVETPSNPMQDIVNIAVLAGLAHAKNALLVVDNTLLTPIMQQPLLLGADLVLHSAGKYMDGQGRCVAGVVCGALPLITPLRGVLRTLGFSLSPMNAWLLLKSLEMLSLRMMQINQSALQLATWLEQQQDVQAVYYSGLKSHPCHELACQQQAGFGGVFSFKAGTDRHDAWVFINALRLISIATNIGDTRSMVTHPASTTHGRLSPEERQQSGISENLVRLSIGLETSDDLIQDLTQALIQMRSARLPHSFSLPQASALASLQC</sequence>
<dbReference type="EMBL" id="SMBT01000003">
    <property type="protein sequence ID" value="TCU88748.1"/>
    <property type="molecule type" value="Genomic_DNA"/>
</dbReference>
<dbReference type="GO" id="GO:0016846">
    <property type="term" value="F:carbon-sulfur lyase activity"/>
    <property type="evidence" value="ECO:0007669"/>
    <property type="project" value="TreeGrafter"/>
</dbReference>
<dbReference type="Gene3D" id="3.40.640.10">
    <property type="entry name" value="Type I PLP-dependent aspartate aminotransferase-like (Major domain)"/>
    <property type="match status" value="1"/>
</dbReference>
<evidence type="ECO:0000256" key="2">
    <source>
        <dbReference type="ARBA" id="ARBA00022898"/>
    </source>
</evidence>
<feature type="region of interest" description="Disordered" evidence="5">
    <location>
        <begin position="341"/>
        <end position="361"/>
    </location>
</feature>
<dbReference type="PANTHER" id="PTHR11808">
    <property type="entry name" value="TRANS-SULFURATION ENZYME FAMILY MEMBER"/>
    <property type="match status" value="1"/>
</dbReference>
<dbReference type="Pfam" id="PF01053">
    <property type="entry name" value="Cys_Met_Meta_PP"/>
    <property type="match status" value="1"/>
</dbReference>
<feature type="compositionally biased region" description="Polar residues" evidence="5">
    <location>
        <begin position="341"/>
        <end position="350"/>
    </location>
</feature>
<evidence type="ECO:0000313" key="7">
    <source>
        <dbReference type="EMBL" id="TCU88748.1"/>
    </source>
</evidence>
<protein>
    <submittedName>
        <fullName evidence="6">O-succinylhomoserine sulfhydrylase</fullName>
        <ecNumber evidence="6">2.5.1.-</ecNumber>
    </submittedName>
</protein>
<organism evidence="6 8">
    <name type="scientific">Iodobacter fluviatilis</name>
    <dbReference type="NCBI Taxonomy" id="537"/>
    <lineage>
        <taxon>Bacteria</taxon>
        <taxon>Pseudomonadati</taxon>
        <taxon>Pseudomonadota</taxon>
        <taxon>Betaproteobacteria</taxon>
        <taxon>Neisseriales</taxon>
        <taxon>Chitinibacteraceae</taxon>
        <taxon>Iodobacter</taxon>
    </lineage>
</organism>
<keyword evidence="2 3" id="KW-0663">Pyridoxal phosphate</keyword>
<dbReference type="FunFam" id="3.90.1150.10:FF:000033">
    <property type="entry name" value="Cystathionine gamma-synthase"/>
    <property type="match status" value="1"/>
</dbReference>
<dbReference type="InterPro" id="IPR015421">
    <property type="entry name" value="PyrdxlP-dep_Trfase_major"/>
</dbReference>
<dbReference type="EMBL" id="UGHR01000001">
    <property type="protein sequence ID" value="STQ91181.1"/>
    <property type="molecule type" value="Genomic_DNA"/>
</dbReference>
<reference evidence="6 8" key="1">
    <citation type="submission" date="2018-06" db="EMBL/GenBank/DDBJ databases">
        <authorList>
            <consortium name="Pathogen Informatics"/>
            <person name="Doyle S."/>
        </authorList>
    </citation>
    <scope>NUCLEOTIDE SEQUENCE [LARGE SCALE GENOMIC DNA]</scope>
    <source>
        <strain evidence="6 8">NCTC11159</strain>
    </source>
</reference>
<dbReference type="InterPro" id="IPR015422">
    <property type="entry name" value="PyrdxlP-dep_Trfase_small"/>
</dbReference>
<gene>
    <name evidence="6" type="primary">metZ_2</name>
    <name evidence="7" type="ORF">EV682_103332</name>
    <name evidence="6" type="ORF">NCTC11159_02253</name>
</gene>
<evidence type="ECO:0000313" key="9">
    <source>
        <dbReference type="Proteomes" id="UP000295794"/>
    </source>
</evidence>
<dbReference type="Proteomes" id="UP000255108">
    <property type="component" value="Unassembled WGS sequence"/>
</dbReference>
<dbReference type="EC" id="2.5.1.-" evidence="6"/>
<name>A0A377QBD8_9NEIS</name>
<dbReference type="PIRSF" id="PIRSF001434">
    <property type="entry name" value="CGS"/>
    <property type="match status" value="1"/>
</dbReference>
<dbReference type="GO" id="GO:0005737">
    <property type="term" value="C:cytoplasm"/>
    <property type="evidence" value="ECO:0007669"/>
    <property type="project" value="TreeGrafter"/>
</dbReference>
<dbReference type="InterPro" id="IPR015424">
    <property type="entry name" value="PyrdxlP-dep_Trfase"/>
</dbReference>
<dbReference type="GO" id="GO:0019346">
    <property type="term" value="P:transsulfuration"/>
    <property type="evidence" value="ECO:0007669"/>
    <property type="project" value="InterPro"/>
</dbReference>
<keyword evidence="6" id="KW-0808">Transferase</keyword>
<dbReference type="CDD" id="cd00614">
    <property type="entry name" value="CGS_like"/>
    <property type="match status" value="1"/>
</dbReference>